<organism evidence="1 2">
    <name type="scientific">Hevea brasiliensis</name>
    <name type="common">Para rubber tree</name>
    <name type="synonym">Siphonia brasiliensis</name>
    <dbReference type="NCBI Taxonomy" id="3981"/>
    <lineage>
        <taxon>Eukaryota</taxon>
        <taxon>Viridiplantae</taxon>
        <taxon>Streptophyta</taxon>
        <taxon>Embryophyta</taxon>
        <taxon>Tracheophyta</taxon>
        <taxon>Spermatophyta</taxon>
        <taxon>Magnoliopsida</taxon>
        <taxon>eudicotyledons</taxon>
        <taxon>Gunneridae</taxon>
        <taxon>Pentapetalae</taxon>
        <taxon>rosids</taxon>
        <taxon>fabids</taxon>
        <taxon>Malpighiales</taxon>
        <taxon>Euphorbiaceae</taxon>
        <taxon>Crotonoideae</taxon>
        <taxon>Micrandreae</taxon>
        <taxon>Hevea</taxon>
    </lineage>
</organism>
<sequence length="100" mass="11464">MNAINVILTEMPFGSSVWNCTIHNCILILTMSKPKKVTYFMNSHCFQVHLICIRVSTPILICIIMESSILWCKSMGQYVSRPIKRITIPMISTVKPYNNI</sequence>
<accession>A0ABQ9KDD3</accession>
<proteinExistence type="predicted"/>
<dbReference type="Proteomes" id="UP001174677">
    <property type="component" value="Chromosome 18"/>
</dbReference>
<protein>
    <submittedName>
        <fullName evidence="1">Uncharacterized protein</fullName>
    </submittedName>
</protein>
<name>A0ABQ9KDD3_HEVBR</name>
<evidence type="ECO:0000313" key="2">
    <source>
        <dbReference type="Proteomes" id="UP001174677"/>
    </source>
</evidence>
<reference evidence="1 2" key="1">
    <citation type="journal article" date="2023" name="Plant Biotechnol. J.">
        <title>Chromosome-level wild Hevea brasiliensis genome provides new tools for genomic-assisted breeding and valuable loci to elevate rubber yield.</title>
        <authorList>
            <person name="Cheng H."/>
            <person name="Song X."/>
            <person name="Hu Y."/>
            <person name="Wu T."/>
            <person name="Yang Q."/>
            <person name="An Z."/>
            <person name="Feng S."/>
            <person name="Deng Z."/>
            <person name="Wu W."/>
            <person name="Zeng X."/>
            <person name="Tu M."/>
            <person name="Wang X."/>
            <person name="Huang H."/>
        </authorList>
    </citation>
    <scope>NUCLEOTIDE SEQUENCE [LARGE SCALE GENOMIC DNA]</scope>
    <source>
        <strain evidence="1">MT/VB/25A 57/8</strain>
    </source>
</reference>
<dbReference type="EMBL" id="JARPOI010000018">
    <property type="protein sequence ID" value="KAJ9135253.1"/>
    <property type="molecule type" value="Genomic_DNA"/>
</dbReference>
<comment type="caution">
    <text evidence="1">The sequence shown here is derived from an EMBL/GenBank/DDBJ whole genome shotgun (WGS) entry which is preliminary data.</text>
</comment>
<keyword evidence="2" id="KW-1185">Reference proteome</keyword>
<gene>
    <name evidence="1" type="ORF">P3X46_032461</name>
</gene>
<evidence type="ECO:0000313" key="1">
    <source>
        <dbReference type="EMBL" id="KAJ9135253.1"/>
    </source>
</evidence>